<gene>
    <name evidence="9" type="ORF">HMPREF0620_0652</name>
</gene>
<evidence type="ECO:0000313" key="9">
    <source>
        <dbReference type="EMBL" id="EFT83647.1"/>
    </source>
</evidence>
<dbReference type="InterPro" id="IPR004680">
    <property type="entry name" value="Cit_transptr-like_dom"/>
</dbReference>
<name>E6K1G6_PARDN</name>
<dbReference type="GO" id="GO:0005886">
    <property type="term" value="C:plasma membrane"/>
    <property type="evidence" value="ECO:0007669"/>
    <property type="project" value="UniProtKB-SubCell"/>
</dbReference>
<evidence type="ECO:0000313" key="10">
    <source>
        <dbReference type="Proteomes" id="UP000004946"/>
    </source>
</evidence>
<dbReference type="eggNOG" id="COG1055">
    <property type="taxonomic scope" value="Bacteria"/>
</dbReference>
<evidence type="ECO:0000256" key="2">
    <source>
        <dbReference type="ARBA" id="ARBA00022448"/>
    </source>
</evidence>
<keyword evidence="4 7" id="KW-0812">Transmembrane</keyword>
<accession>E6K1G6</accession>
<dbReference type="PANTHER" id="PTHR43302:SF5">
    <property type="entry name" value="TRANSPORTER ARSB-RELATED"/>
    <property type="match status" value="1"/>
</dbReference>
<evidence type="ECO:0000256" key="1">
    <source>
        <dbReference type="ARBA" id="ARBA00004651"/>
    </source>
</evidence>
<keyword evidence="10" id="KW-1185">Reference proteome</keyword>
<sequence>MRNYHTFYGEMSMRRWVIQTLKRETILVIASILAIVSCFIVHPDKEYLGYIHTHTIGQLICLMLVVAGMQRIGVFRIIGAKMLSHARTPRFLVLIFIGLTFFSSMLITNDVALVTFVPFAIAVLIMAHMEDKTVITVTLMTLGANLGSMLTPVGNAHNLYLAAKTEMPIGQFLLIMIPYSGMAAILLIIATFIFFSDKQIPGFEGLDSDTIERHILAPEIEKEQPDEIRITGYGAGYGGWRLYVYIALFIVCLLAVSGIIPLWAMIAVCFGVFFLTDRRAFKHVDWGLPLTFVAFFIFIGNMRRVPEFYTLAANLVQIDPLDVAVGSSQLISNVPTTLLLASFSNNWHALIVGTNLGGMGTLIASMASLVSFKAVTARYPEKKRNYLGVYTVMNVVFLAILLGLAHLLV</sequence>
<evidence type="ECO:0000259" key="8">
    <source>
        <dbReference type="Pfam" id="PF03600"/>
    </source>
</evidence>
<feature type="transmembrane region" description="Helical" evidence="7">
    <location>
        <begin position="55"/>
        <end position="79"/>
    </location>
</feature>
<dbReference type="Proteomes" id="UP000004946">
    <property type="component" value="Chromosome"/>
</dbReference>
<dbReference type="AlphaFoldDB" id="E6K1G6"/>
<comment type="caution">
    <text evidence="9">The sequence shown here is derived from an EMBL/GenBank/DDBJ whole genome shotgun (WGS) entry which is preliminary data.</text>
</comment>
<keyword evidence="5 7" id="KW-1133">Transmembrane helix</keyword>
<evidence type="ECO:0000256" key="4">
    <source>
        <dbReference type="ARBA" id="ARBA00022692"/>
    </source>
</evidence>
<keyword evidence="2" id="KW-0813">Transport</keyword>
<feature type="transmembrane region" description="Helical" evidence="7">
    <location>
        <begin position="21"/>
        <end position="43"/>
    </location>
</feature>
<comment type="subcellular location">
    <subcellularLocation>
        <location evidence="1">Cell membrane</location>
        <topology evidence="1">Multi-pass membrane protein</topology>
    </subcellularLocation>
</comment>
<evidence type="ECO:0000256" key="6">
    <source>
        <dbReference type="ARBA" id="ARBA00023136"/>
    </source>
</evidence>
<feature type="transmembrane region" description="Helical" evidence="7">
    <location>
        <begin position="242"/>
        <end position="275"/>
    </location>
</feature>
<dbReference type="Pfam" id="PF03600">
    <property type="entry name" value="CitMHS"/>
    <property type="match status" value="1"/>
</dbReference>
<reference evidence="9 10" key="1">
    <citation type="submission" date="2010-12" db="EMBL/GenBank/DDBJ databases">
        <authorList>
            <person name="Muzny D."/>
            <person name="Qin X."/>
            <person name="Buhay C."/>
            <person name="Dugan-Rocha S."/>
            <person name="Ding Y."/>
            <person name="Chen G."/>
            <person name="Hawes A."/>
            <person name="Holder M."/>
            <person name="Jhangiani S."/>
            <person name="Johnson A."/>
            <person name="Khan Z."/>
            <person name="Li Z."/>
            <person name="Liu W."/>
            <person name="Liu X."/>
            <person name="Perez L."/>
            <person name="Shen H."/>
            <person name="Wang Q."/>
            <person name="Watt J."/>
            <person name="Xi L."/>
            <person name="Xin Y."/>
            <person name="Zhou J."/>
            <person name="Deng J."/>
            <person name="Jiang H."/>
            <person name="Liu Y."/>
            <person name="Qu J."/>
            <person name="Song X.-Z."/>
            <person name="Zhang L."/>
            <person name="Villasana D."/>
            <person name="Johnson A."/>
            <person name="Liu J."/>
            <person name="Liyanage D."/>
            <person name="Lorensuhewa L."/>
            <person name="Robinson T."/>
            <person name="Song A."/>
            <person name="Song B.-B."/>
            <person name="Dinh H."/>
            <person name="Thornton R."/>
            <person name="Coyle M."/>
            <person name="Francisco L."/>
            <person name="Jackson L."/>
            <person name="Javaid M."/>
            <person name="Korchina V."/>
            <person name="Kovar C."/>
            <person name="Mata R."/>
            <person name="Mathew T."/>
            <person name="Ngo R."/>
            <person name="Nguyen L."/>
            <person name="Nguyen N."/>
            <person name="Okwuonu G."/>
            <person name="Ongeri F."/>
            <person name="Pham C."/>
            <person name="Simmons D."/>
            <person name="Wilczek-Boney K."/>
            <person name="Hale W."/>
            <person name="Jakkamsetti A."/>
            <person name="Pham P."/>
            <person name="Ruth R."/>
            <person name="San Lucas F."/>
            <person name="Warren J."/>
            <person name="Zhang J."/>
            <person name="Zhao Z."/>
            <person name="Zhou C."/>
            <person name="Zhu D."/>
            <person name="Lee S."/>
            <person name="Bess C."/>
            <person name="Blankenburg K."/>
            <person name="Forbes L."/>
            <person name="Fu Q."/>
            <person name="Gubbala S."/>
            <person name="Hirani K."/>
            <person name="Jayaseelan J.C."/>
            <person name="Lara F."/>
            <person name="Munidasa M."/>
            <person name="Palculict T."/>
            <person name="Patil S."/>
            <person name="Pu L.-L."/>
            <person name="Saada N."/>
            <person name="Tang L."/>
            <person name="Weissenberger G."/>
            <person name="Zhu Y."/>
            <person name="Hemphill L."/>
            <person name="Shang Y."/>
            <person name="Youmans B."/>
            <person name="Ayvaz T."/>
            <person name="Ross M."/>
            <person name="Santibanez J."/>
            <person name="Aqrawi P."/>
            <person name="Gross S."/>
            <person name="Joshi V."/>
            <person name="Fowler G."/>
            <person name="Nazareth L."/>
            <person name="Reid J."/>
            <person name="Worley K."/>
            <person name="Petrosino J."/>
            <person name="Highlander S."/>
            <person name="Gibbs R."/>
        </authorList>
    </citation>
    <scope>NUCLEOTIDE SEQUENCE [LARGE SCALE GENOMIC DNA]</scope>
    <source>
        <strain evidence="9 10">DSM 10105</strain>
    </source>
</reference>
<protein>
    <submittedName>
        <fullName evidence="9">Citrate transporter</fullName>
    </submittedName>
</protein>
<dbReference type="EMBL" id="AEON01000001">
    <property type="protein sequence ID" value="EFT83647.1"/>
    <property type="molecule type" value="Genomic_DNA"/>
</dbReference>
<feature type="transmembrane region" description="Helical" evidence="7">
    <location>
        <begin position="347"/>
        <end position="375"/>
    </location>
</feature>
<feature type="transmembrane region" description="Helical" evidence="7">
    <location>
        <begin position="387"/>
        <end position="408"/>
    </location>
</feature>
<dbReference type="HOGENOM" id="CLU_063025_0_0_11"/>
<feature type="transmembrane region" description="Helical" evidence="7">
    <location>
        <begin position="287"/>
        <end position="305"/>
    </location>
</feature>
<evidence type="ECO:0000256" key="3">
    <source>
        <dbReference type="ARBA" id="ARBA00022475"/>
    </source>
</evidence>
<feature type="transmembrane region" description="Helical" evidence="7">
    <location>
        <begin position="133"/>
        <end position="151"/>
    </location>
</feature>
<evidence type="ECO:0000256" key="7">
    <source>
        <dbReference type="SAM" id="Phobius"/>
    </source>
</evidence>
<organism evidence="9 10">
    <name type="scientific">Parascardovia denticolens DSM 10105 = JCM 12538</name>
    <dbReference type="NCBI Taxonomy" id="864564"/>
    <lineage>
        <taxon>Bacteria</taxon>
        <taxon>Bacillati</taxon>
        <taxon>Actinomycetota</taxon>
        <taxon>Actinomycetes</taxon>
        <taxon>Bifidobacteriales</taxon>
        <taxon>Bifidobacteriaceae</taxon>
        <taxon>Parascardovia</taxon>
    </lineage>
</organism>
<evidence type="ECO:0000256" key="5">
    <source>
        <dbReference type="ARBA" id="ARBA00022989"/>
    </source>
</evidence>
<feature type="transmembrane region" description="Helical" evidence="7">
    <location>
        <begin position="91"/>
        <end position="121"/>
    </location>
</feature>
<proteinExistence type="predicted"/>
<keyword evidence="3" id="KW-1003">Cell membrane</keyword>
<dbReference type="PANTHER" id="PTHR43302">
    <property type="entry name" value="TRANSPORTER ARSB-RELATED"/>
    <property type="match status" value="1"/>
</dbReference>
<dbReference type="KEGG" id="pdo:PSDT_0970"/>
<keyword evidence="6 7" id="KW-0472">Membrane</keyword>
<feature type="transmembrane region" description="Helical" evidence="7">
    <location>
        <begin position="172"/>
        <end position="195"/>
    </location>
</feature>
<dbReference type="GO" id="GO:0055085">
    <property type="term" value="P:transmembrane transport"/>
    <property type="evidence" value="ECO:0007669"/>
    <property type="project" value="InterPro"/>
</dbReference>
<dbReference type="PATRIC" id="fig|864564.6.peg.1056"/>
<feature type="domain" description="Citrate transporter-like" evidence="8">
    <location>
        <begin position="20"/>
        <end position="341"/>
    </location>
</feature>